<dbReference type="Gene3D" id="2.60.40.10">
    <property type="entry name" value="Immunoglobulins"/>
    <property type="match status" value="1"/>
</dbReference>
<evidence type="ECO:0000256" key="1">
    <source>
        <dbReference type="ARBA" id="ARBA00022729"/>
    </source>
</evidence>
<dbReference type="STRING" id="1107311.Q767_10900"/>
<comment type="caution">
    <text evidence="3">The sequence shown here is derived from an EMBL/GenBank/DDBJ whole genome shotgun (WGS) entry which is preliminary data.</text>
</comment>
<accession>A0A0A2N5L7</accession>
<proteinExistence type="predicted"/>
<name>A0A0A2N5L7_9FLAO</name>
<gene>
    <name evidence="3" type="ORF">Q767_10900</name>
</gene>
<sequence length="1792" mass="184049">METLLRTKGYWSSLILLTSLLFSTLTFGQTVTLDQADLDYAPGETVYITGTGWQPNEVINLRVDHLTEPIPDHGTPNPHLPWTITADNSGNFNASWFVTQYELGASLLLIANGMESGFSYEVFFTDDASITVGGAGVLPVLQSISADNAQNAATPTFTNVGNIVLRENNNSSGNNDFQTSFNQITLTAPSGWQFRTTAGTVTVSETSGGADDITGFGTVSLSPTVITIPVTVGGTISSDEITIVGVQIISTNGATLPNSGIVTLGFTGTIETLTSPVNIISLTQTLGTASKLVFTTQPGGATAGSPFAQQPVVETQDQFGHPVTSGLGNNRDVVITKTSGDGTLSGTTSLNIGNNGGGGDGVVTYSNLQISTAGIKQLTASVSGGTPALASAVSDFFTVNPIPVSCTTPTIITVNACIGGGDVTFIQTGGNTGGTWSVSGGGSINATSGLFTPSTAGCFTVTYTTPTGGCSDTKSFVVFPSKPSAPVVTNTCNAALTIPALTDVAGFTRQYSFDNGGTWGTLNTSITTVGCYTMKARYVLTANCGGTLAGAEAPCGASDASNALIYPSTPQTPILSSTSTCGAAIAVTNSPSSATGFTLEYSFDGGTTWGTSNSSGTTPGCYTVSMRWSNDALCGSTAANTGSCTSGSATGIIYPSTPQTPILSSASTCGAAITVTNSASSATGFTLEYSFDGGATWGTSNSSGTTPGCYTVSMRWSNDALCGSTAANIGSCTSGSATGIVYPSTPPTPTLSSASTCGAAITVTNSPSSATGFTLEYSFDGGTTWGTTNSSGTTPGCYTVSMRWSNDALCGSTAANTGSCTSGSATGIVYPSTPPTPTLSSASTCGAAITVTNSPSSATGFTLEYSFDGGTTWGTSNSSGTTPGCYTVSMRWSNDALCGSTAANTGSCTSGSATGIVYPAKPSPPVVTNTCNAALTIPALTDVTGFTRQYSFDGGTTWGTSNSSGTTPGCYTMKTRYVLAAACGGTLAGAEAPCEASDAGNAVIFPTAPSAPTVNSGCGSAIVVTPPSAVTGFTIQYSFDDGVNWGANTPPTADNCDGYKIKTRYVITDVCGGTSAGTGGSGSCGASEATTRVLDKTAPTLVNASTACSSLNQSDLNQCLSAAQAFDANTLAESVAALYQDNCDTSVTATLTNTTPGAENSDCSWSFTYEYTIVDNCNNSVTCQVEYSGGDNEAPTLVDADIDCSSLNQSNLNQCLSAAEAFDASTLAASVAALYQDNCDTSVTATHTFTTPGTGNSNCSWSFTYEFTIVDNCQNSVTCNVEYNGGDNEAPTIPLNTTFSLSVDKTSLWPPNHKMVDIAITTNASDNCGIASGRVKVTSNEPFNAIGDGNTDSDIWIGTNQSISGQSVEGTAVMGDDGKLHIQLRAERSGVQALVTPDIGRTYTIEVLSLTDACDHVLTLTEPRPTTAVTVAHNITGPNAGKSIKLGETINLTGTFWDKPGNRHSVKWSIDGTIVNGVVTAEPSGNRAGKVSGSFKPTAAGVYKIRMNVTDQNGITSYATTNGDYEAYFVVYDPKGGYTYGGGKFISPEGALTARPNLTDKVAFGFASNYVKNATNPKGETQIDLKISDGEYNFGFNALNYDYLVVNGNKAQYKGLGKTIINGVEQGGLAFVLTVIDGKNQTTPTGSDKFRLKIYNKNTGVVIYDNQPGASETADPTTAIADPKADGTDIVVVSTPSGTAKPGDIDEIKPVAVSFNVKAYPNPSNNQFTFEIESESSDDINITVLDISGRLIKEMTNVKESKVTFGESLPRGVYFAMVQQGNNQKTIRIVKE</sequence>
<organism evidence="3 4">
    <name type="scientific">Flavobacterium enshiense DK69</name>
    <dbReference type="NCBI Taxonomy" id="1107311"/>
    <lineage>
        <taxon>Bacteria</taxon>
        <taxon>Pseudomonadati</taxon>
        <taxon>Bacteroidota</taxon>
        <taxon>Flavobacteriia</taxon>
        <taxon>Flavobacteriales</taxon>
        <taxon>Flavobacteriaceae</taxon>
        <taxon>Flavobacterium</taxon>
    </lineage>
</organism>
<protein>
    <recommendedName>
        <fullName evidence="2">Secretion system C-terminal sorting domain-containing protein</fullName>
    </recommendedName>
</protein>
<reference evidence="3 4" key="2">
    <citation type="journal article" date="2015" name="Stand. Genomic Sci.">
        <title>High quality draft genomic sequence of Flavobacterium enshiense DK69(T) and comparison among Flavobacterium genomes.</title>
        <authorList>
            <person name="Zeng Z."/>
            <person name="Chen C."/>
            <person name="Du H."/>
            <person name="Wang G."/>
            <person name="Li M."/>
        </authorList>
    </citation>
    <scope>NUCLEOTIDE SEQUENCE [LARGE SCALE GENOMIC DNA]</scope>
    <source>
        <strain evidence="3 4">DK69</strain>
    </source>
</reference>
<dbReference type="InterPro" id="IPR013783">
    <property type="entry name" value="Ig-like_fold"/>
</dbReference>
<evidence type="ECO:0000313" key="4">
    <source>
        <dbReference type="Proteomes" id="UP000030149"/>
    </source>
</evidence>
<dbReference type="NCBIfam" id="TIGR04183">
    <property type="entry name" value="Por_Secre_tail"/>
    <property type="match status" value="1"/>
</dbReference>
<dbReference type="PATRIC" id="fig|1107311.5.peg.707"/>
<feature type="domain" description="Secretion system C-terminal sorting" evidence="2">
    <location>
        <begin position="1720"/>
        <end position="1788"/>
    </location>
</feature>
<dbReference type="EMBL" id="JRLZ01000009">
    <property type="protein sequence ID" value="KGO95715.1"/>
    <property type="molecule type" value="Genomic_DNA"/>
</dbReference>
<keyword evidence="4" id="KW-1185">Reference proteome</keyword>
<dbReference type="InterPro" id="IPR026444">
    <property type="entry name" value="Secre_tail"/>
</dbReference>
<dbReference type="eggNOG" id="COG3291">
    <property type="taxonomic scope" value="Bacteria"/>
</dbReference>
<dbReference type="Pfam" id="PF18962">
    <property type="entry name" value="Por_Secre_tail"/>
    <property type="match status" value="1"/>
</dbReference>
<reference evidence="4" key="1">
    <citation type="submission" date="2013-09" db="EMBL/GenBank/DDBJ databases">
        <authorList>
            <person name="Zeng Z."/>
            <person name="Chen C."/>
        </authorList>
    </citation>
    <scope>NUCLEOTIDE SEQUENCE [LARGE SCALE GENOMIC DNA]</scope>
    <source>
        <strain evidence="4">DK69</strain>
    </source>
</reference>
<dbReference type="RefSeq" id="WP_035630591.1">
    <property type="nucleotide sequence ID" value="NZ_JRLZ01000009.1"/>
</dbReference>
<keyword evidence="1" id="KW-0732">Signal</keyword>
<dbReference type="Proteomes" id="UP000030149">
    <property type="component" value="Unassembled WGS sequence"/>
</dbReference>
<evidence type="ECO:0000259" key="2">
    <source>
        <dbReference type="Pfam" id="PF18962"/>
    </source>
</evidence>
<evidence type="ECO:0000313" key="3">
    <source>
        <dbReference type="EMBL" id="KGO95715.1"/>
    </source>
</evidence>